<dbReference type="OrthoDB" id="2103793at2759"/>
<evidence type="ECO:0000313" key="7">
    <source>
        <dbReference type="EMBL" id="ANB13601.1"/>
    </source>
</evidence>
<dbReference type="GO" id="GO:0051654">
    <property type="term" value="P:establishment of mitochondrion localization"/>
    <property type="evidence" value="ECO:0007669"/>
    <property type="project" value="TreeGrafter"/>
</dbReference>
<dbReference type="GO" id="GO:0070096">
    <property type="term" value="P:mitochondrial outer membrane translocase complex assembly"/>
    <property type="evidence" value="ECO:0007669"/>
    <property type="project" value="UniProtKB-UniRule"/>
</dbReference>
<dbReference type="RefSeq" id="XP_018736078.1">
    <property type="nucleotide sequence ID" value="XM_018878812.1"/>
</dbReference>
<dbReference type="Pfam" id="PF12519">
    <property type="entry name" value="MDM10"/>
    <property type="match status" value="2"/>
</dbReference>
<dbReference type="GO" id="GO:0001401">
    <property type="term" value="C:SAM complex"/>
    <property type="evidence" value="ECO:0007669"/>
    <property type="project" value="TreeGrafter"/>
</dbReference>
<sequence>MYGYMDHLCQQFYRCTDWNEDNSYANVIETARNLIDFDIPDGASLIVSSQSSKNSFTSYTLSNLGMVNGSVAYLYSSRPLTTIEPSREIPLQELVSSYRILKPLNPPPDPIFWQQWHAGVRVDRKDTLLYGRLFLPGNSLEALLVRRLSPKSQLLVTCVSDNQIKNKGAITFNLQRDNGKWRNEIIYSTYESLIGYRGMYNIGFEESPSSSTNRSKVSPPVSRLAFGLEVFYGIASKSPGFSTAMRYTTQSAYTGTPLTLTLMSNPLMGHISATYAVRTTNASSFASRFDFNVYSYISDLSIGCEIWRKGAISSAVNSVEPPLPTDFSGVFKASTSLNSRKLRLLWEGRYKEILISTGAGISLSPRTPLATSVGIELQYSS</sequence>
<evidence type="ECO:0000256" key="6">
    <source>
        <dbReference type="HAMAP-Rule" id="MF_03102"/>
    </source>
</evidence>
<protein>
    <recommendedName>
        <fullName evidence="6">Mitochondrial distribution and morphology protein 10</fullName>
    </recommendedName>
    <alternativeName>
        <fullName evidence="6">Mitochondrial inheritance component MDM10</fullName>
    </alternativeName>
</protein>
<dbReference type="Proteomes" id="UP000189580">
    <property type="component" value="Chromosome a"/>
</dbReference>
<keyword evidence="2 6" id="KW-0812">Transmembrane</keyword>
<dbReference type="PANTHER" id="PTHR28035:SF1">
    <property type="entry name" value="MITOCHONDRIAL DISTRIBUTION AND MORPHOLOGY PROTEIN 10"/>
    <property type="match status" value="1"/>
</dbReference>
<dbReference type="GO" id="GO:0032865">
    <property type="term" value="C:ERMES complex"/>
    <property type="evidence" value="ECO:0007669"/>
    <property type="project" value="UniProtKB-UniRule"/>
</dbReference>
<comment type="domain">
    <text evidence="6">Lacks alpha-helical transmembrane segments, suggesting that it resides in the membrane via beta-sheet conformations similar to those predicted for other outer membrane proteins and porin.</text>
</comment>
<dbReference type="GO" id="GO:1990456">
    <property type="term" value="P:mitochondrion-endoplasmic reticulum membrane tethering"/>
    <property type="evidence" value="ECO:0007669"/>
    <property type="project" value="UniProtKB-UniRule"/>
</dbReference>
<keyword evidence="4 6" id="KW-0496">Mitochondrion</keyword>
<comment type="subunit">
    <text evidence="6">Component of the ER-mitochondria encounter structure (ERMES) or MDM complex, composed of MMM1, MDM10, MDM12 and MDM34. Associates with the mitochondrial outer membrane sorting assembly machinery SAM(core) complex.</text>
</comment>
<evidence type="ECO:0000313" key="8">
    <source>
        <dbReference type="Proteomes" id="UP000189580"/>
    </source>
</evidence>
<organism evidence="7 8">
    <name type="scientific">Sugiyamaella lignohabitans</name>
    <dbReference type="NCBI Taxonomy" id="796027"/>
    <lineage>
        <taxon>Eukaryota</taxon>
        <taxon>Fungi</taxon>
        <taxon>Dikarya</taxon>
        <taxon>Ascomycota</taxon>
        <taxon>Saccharomycotina</taxon>
        <taxon>Dipodascomycetes</taxon>
        <taxon>Dipodascales</taxon>
        <taxon>Trichomonascaceae</taxon>
        <taxon>Sugiyamaella</taxon>
    </lineage>
</organism>
<keyword evidence="8" id="KW-1185">Reference proteome</keyword>
<keyword evidence="3 6" id="KW-1000">Mitochondrion outer membrane</keyword>
<accession>A0A167E3P8</accession>
<dbReference type="KEGG" id="slb:AWJ20_1898"/>
<comment type="similarity">
    <text evidence="6">Belongs to the MDM10 family.</text>
</comment>
<proteinExistence type="inferred from homology"/>
<dbReference type="HAMAP" id="MF_03102">
    <property type="entry name" value="Mdm10"/>
    <property type="match status" value="1"/>
</dbReference>
<keyword evidence="5 6" id="KW-0472">Membrane</keyword>
<dbReference type="AlphaFoldDB" id="A0A167E3P8"/>
<keyword evidence="1 6" id="KW-1134">Transmembrane beta strand</keyword>
<evidence type="ECO:0000256" key="2">
    <source>
        <dbReference type="ARBA" id="ARBA00022692"/>
    </source>
</evidence>
<dbReference type="GeneID" id="30033750"/>
<comment type="function">
    <text evidence="6">Component of the ERMES/MDM complex, which serves as a molecular tether to connect the endoplasmic reticulum and mitochondria. Components of this complex are involved in the control of mitochondrial shape and protein biogenesis and may function in phospholipid exchange. MDM10 is involved in the late assembly steps of the general translocase of the mitochondrial outer membrane (TOM complex). Functions in the TOM40-specific route of the assembly of outer membrane beta-barrel proteins, including the association of TOM40 with the receptor TOM22 and small TOM proteins. Can associate with the SAM(core) complex as well as the MDM12-MMM1 complex, both involved in late steps of the major beta-barrel assembly pathway, that is responsible for biogenesis of all outer membrane beta-barrel proteins. May act as a switch that shuttles between both complexes and channels precursor proteins into the TOM40-specific pathway. Plays a role in mitochondrial morphology and in the inheritance of mitochondria.</text>
</comment>
<evidence type="ECO:0000256" key="4">
    <source>
        <dbReference type="ARBA" id="ARBA00023128"/>
    </source>
</evidence>
<dbReference type="GO" id="GO:0015914">
    <property type="term" value="P:phospholipid transport"/>
    <property type="evidence" value="ECO:0007669"/>
    <property type="project" value="TreeGrafter"/>
</dbReference>
<name>A0A167E3P8_9ASCO</name>
<dbReference type="InterPro" id="IPR027539">
    <property type="entry name" value="Mdm10"/>
</dbReference>
<dbReference type="PANTHER" id="PTHR28035">
    <property type="entry name" value="MITOCHONDRIAL DISTRIBUTION AND MORPHOLOGY PROTEIN 10"/>
    <property type="match status" value="1"/>
</dbReference>
<evidence type="ECO:0000256" key="5">
    <source>
        <dbReference type="ARBA" id="ARBA00023136"/>
    </source>
</evidence>
<dbReference type="EMBL" id="CP014501">
    <property type="protein sequence ID" value="ANB13601.1"/>
    <property type="molecule type" value="Genomic_DNA"/>
</dbReference>
<evidence type="ECO:0000256" key="1">
    <source>
        <dbReference type="ARBA" id="ARBA00022452"/>
    </source>
</evidence>
<dbReference type="GO" id="GO:0045040">
    <property type="term" value="P:protein insertion into mitochondrial outer membrane"/>
    <property type="evidence" value="ECO:0007669"/>
    <property type="project" value="UniProtKB-UniRule"/>
</dbReference>
<comment type="subcellular location">
    <subcellularLocation>
        <location evidence="6">Mitochondrion outer membrane</location>
        <topology evidence="6">Multi-pass membrane protein</topology>
    </subcellularLocation>
    <text evidence="6">The ERMES/MDM complex localizes to a few discrete foci (around 10 per single cell), that represent mitochondria-endoplasmic reticulum junctions. These foci are often found next to mtDNA nucleoids.</text>
</comment>
<evidence type="ECO:0000256" key="3">
    <source>
        <dbReference type="ARBA" id="ARBA00022787"/>
    </source>
</evidence>
<gene>
    <name evidence="6 7" type="primary">MDM10</name>
    <name evidence="7" type="ORF">AWJ20_1898</name>
</gene>
<reference evidence="7 8" key="1">
    <citation type="submission" date="2016-02" db="EMBL/GenBank/DDBJ databases">
        <title>Complete genome sequence and transcriptome regulation of the pentose utilising yeast Sugiyamaella lignohabitans.</title>
        <authorList>
            <person name="Bellasio M."/>
            <person name="Peymann A."/>
            <person name="Valli M."/>
            <person name="Sipitzky M."/>
            <person name="Graf A."/>
            <person name="Sauer M."/>
            <person name="Marx H."/>
            <person name="Mattanovich D."/>
        </authorList>
    </citation>
    <scope>NUCLEOTIDE SEQUENCE [LARGE SCALE GENOMIC DNA]</scope>
    <source>
        <strain evidence="7 8">CBS 10342</strain>
    </source>
</reference>